<feature type="domain" description="GAIN-B" evidence="13">
    <location>
        <begin position="434"/>
        <end position="577"/>
    </location>
</feature>
<dbReference type="RefSeq" id="XP_021041442.1">
    <property type="nucleotide sequence ID" value="XM_021185783.2"/>
</dbReference>
<dbReference type="GO" id="GO:0031410">
    <property type="term" value="C:cytoplasmic vesicle"/>
    <property type="evidence" value="ECO:0007669"/>
    <property type="project" value="TreeGrafter"/>
</dbReference>
<feature type="transmembrane region" description="Helical" evidence="10">
    <location>
        <begin position="664"/>
        <end position="685"/>
    </location>
</feature>
<dbReference type="InterPro" id="IPR046338">
    <property type="entry name" value="GAIN_dom_sf"/>
</dbReference>
<dbReference type="GO" id="GO:0007189">
    <property type="term" value="P:adenylate cyclase-activating G protein-coupled receptor signaling pathway"/>
    <property type="evidence" value="ECO:0007669"/>
    <property type="project" value="TreeGrafter"/>
</dbReference>
<evidence type="ECO:0000256" key="4">
    <source>
        <dbReference type="ARBA" id="ARBA00022692"/>
    </source>
</evidence>
<comment type="subcellular location">
    <subcellularLocation>
        <location evidence="1">Cell membrane</location>
        <topology evidence="1">Multi-pass membrane protein</topology>
    </subcellularLocation>
</comment>
<dbReference type="GO" id="GO:0045444">
    <property type="term" value="P:fat cell differentiation"/>
    <property type="evidence" value="ECO:0007669"/>
    <property type="project" value="TreeGrafter"/>
</dbReference>
<dbReference type="GO" id="GO:0031175">
    <property type="term" value="P:neuron projection development"/>
    <property type="evidence" value="ECO:0007669"/>
    <property type="project" value="TreeGrafter"/>
</dbReference>
<dbReference type="InterPro" id="IPR000082">
    <property type="entry name" value="SEA_dom"/>
</dbReference>
<keyword evidence="4 10" id="KW-0812">Transmembrane</keyword>
<feature type="domain" description="SEA" evidence="12">
    <location>
        <begin position="147"/>
        <end position="255"/>
    </location>
</feature>
<dbReference type="GO" id="GO:0004930">
    <property type="term" value="F:G protein-coupled receptor activity"/>
    <property type="evidence" value="ECO:0007669"/>
    <property type="project" value="InterPro"/>
</dbReference>
<evidence type="ECO:0000256" key="9">
    <source>
        <dbReference type="ARBA" id="ARBA00023180"/>
    </source>
</evidence>
<feature type="transmembrane region" description="Helical" evidence="10">
    <location>
        <begin position="585"/>
        <end position="604"/>
    </location>
</feature>
<keyword evidence="7 10" id="KW-0472">Membrane</keyword>
<evidence type="ECO:0000313" key="15">
    <source>
        <dbReference type="Proteomes" id="UP000515126"/>
    </source>
</evidence>
<evidence type="ECO:0000256" key="8">
    <source>
        <dbReference type="ARBA" id="ARBA00023157"/>
    </source>
</evidence>
<dbReference type="GO" id="GO:0007416">
    <property type="term" value="P:synapse assembly"/>
    <property type="evidence" value="ECO:0007669"/>
    <property type="project" value="TreeGrafter"/>
</dbReference>
<dbReference type="Pfam" id="PF01825">
    <property type="entry name" value="GPS"/>
    <property type="match status" value="1"/>
</dbReference>
<evidence type="ECO:0000259" key="12">
    <source>
        <dbReference type="PROSITE" id="PS50024"/>
    </source>
</evidence>
<protein>
    <submittedName>
        <fullName evidence="16">Adhesion G-protein coupled receptor F1</fullName>
    </submittedName>
</protein>
<keyword evidence="16" id="KW-0675">Receptor</keyword>
<dbReference type="InterPro" id="IPR000832">
    <property type="entry name" value="GPCR_2_secretin-like"/>
</dbReference>
<evidence type="ECO:0000256" key="7">
    <source>
        <dbReference type="ARBA" id="ARBA00023136"/>
    </source>
</evidence>
<dbReference type="PRINTS" id="PR01695">
    <property type="entry name" value="IGHEPTARCPTR"/>
</dbReference>
<keyword evidence="15" id="KW-1185">Reference proteome</keyword>
<dbReference type="PANTHER" id="PTHR45813:SF3">
    <property type="entry name" value="ADHESION G-PROTEIN COUPLED RECEPTOR F1"/>
    <property type="match status" value="1"/>
</dbReference>
<evidence type="ECO:0000259" key="13">
    <source>
        <dbReference type="PROSITE" id="PS50221"/>
    </source>
</evidence>
<organism evidence="15 16">
    <name type="scientific">Mus caroli</name>
    <name type="common">Ryukyu mouse</name>
    <name type="synonym">Ricefield mouse</name>
    <dbReference type="NCBI Taxonomy" id="10089"/>
    <lineage>
        <taxon>Eukaryota</taxon>
        <taxon>Metazoa</taxon>
        <taxon>Chordata</taxon>
        <taxon>Craniata</taxon>
        <taxon>Vertebrata</taxon>
        <taxon>Euteleostomi</taxon>
        <taxon>Mammalia</taxon>
        <taxon>Eutheria</taxon>
        <taxon>Euarchontoglires</taxon>
        <taxon>Glires</taxon>
        <taxon>Rodentia</taxon>
        <taxon>Myomorpha</taxon>
        <taxon>Muroidea</taxon>
        <taxon>Muridae</taxon>
        <taxon>Murinae</taxon>
        <taxon>Mus</taxon>
        <taxon>Mus</taxon>
    </lineage>
</organism>
<evidence type="ECO:0000256" key="11">
    <source>
        <dbReference type="SAM" id="SignalP"/>
    </source>
</evidence>
<dbReference type="SMART" id="SM00303">
    <property type="entry name" value="GPS"/>
    <property type="match status" value="1"/>
</dbReference>
<dbReference type="PANTHER" id="PTHR45813">
    <property type="entry name" value="IG-LIKE DOMAIN-CONTAINING PROTEIN"/>
    <property type="match status" value="1"/>
</dbReference>
<dbReference type="Gene3D" id="2.60.220.50">
    <property type="match status" value="1"/>
</dbReference>
<evidence type="ECO:0000256" key="3">
    <source>
        <dbReference type="ARBA" id="ARBA00022475"/>
    </source>
</evidence>
<dbReference type="CTD" id="266977"/>
<feature type="transmembrane region" description="Helical" evidence="10">
    <location>
        <begin position="816"/>
        <end position="839"/>
    </location>
</feature>
<keyword evidence="8" id="KW-1015">Disulfide bond</keyword>
<dbReference type="InterPro" id="IPR017981">
    <property type="entry name" value="GPCR_2-like_7TM"/>
</dbReference>
<dbReference type="KEGG" id="mcal:110312256"/>
<dbReference type="GO" id="GO:0006112">
    <property type="term" value="P:energy reserve metabolic process"/>
    <property type="evidence" value="ECO:0007669"/>
    <property type="project" value="TreeGrafter"/>
</dbReference>
<dbReference type="SUPFAM" id="SSF82671">
    <property type="entry name" value="SEA domain"/>
    <property type="match status" value="1"/>
</dbReference>
<dbReference type="InterPro" id="IPR051587">
    <property type="entry name" value="Adhesion_GPCR"/>
</dbReference>
<feature type="transmembrane region" description="Helical" evidence="10">
    <location>
        <begin position="624"/>
        <end position="644"/>
    </location>
</feature>
<dbReference type="InterPro" id="IPR057244">
    <property type="entry name" value="GAIN_B"/>
</dbReference>
<evidence type="ECO:0000256" key="5">
    <source>
        <dbReference type="ARBA" id="ARBA00022729"/>
    </source>
</evidence>
<dbReference type="PRINTS" id="PR00249">
    <property type="entry name" value="GPCRSECRETIN"/>
</dbReference>
<dbReference type="PROSITE" id="PS50261">
    <property type="entry name" value="G_PROTEIN_RECEP_F2_4"/>
    <property type="match status" value="1"/>
</dbReference>
<dbReference type="PROSITE" id="PS50024">
    <property type="entry name" value="SEA"/>
    <property type="match status" value="1"/>
</dbReference>
<dbReference type="FunFam" id="1.20.1070.10:FF:000058">
    <property type="entry name" value="Adhesion G protein-coupled receptor F5"/>
    <property type="match status" value="1"/>
</dbReference>
<dbReference type="GO" id="GO:0007166">
    <property type="term" value="P:cell surface receptor signaling pathway"/>
    <property type="evidence" value="ECO:0007669"/>
    <property type="project" value="InterPro"/>
</dbReference>
<evidence type="ECO:0000256" key="1">
    <source>
        <dbReference type="ARBA" id="ARBA00004651"/>
    </source>
</evidence>
<feature type="signal peptide" evidence="11">
    <location>
        <begin position="1"/>
        <end position="17"/>
    </location>
</feature>
<reference evidence="16" key="1">
    <citation type="submission" date="2025-08" db="UniProtKB">
        <authorList>
            <consortium name="RefSeq"/>
        </authorList>
    </citation>
    <scope>IDENTIFICATION</scope>
</reference>
<dbReference type="InterPro" id="IPR036364">
    <property type="entry name" value="SEA_dom_sf"/>
</dbReference>
<dbReference type="GO" id="GO:0005886">
    <property type="term" value="C:plasma membrane"/>
    <property type="evidence" value="ECO:0007669"/>
    <property type="project" value="UniProtKB-SubCell"/>
</dbReference>
<dbReference type="AlphaFoldDB" id="A0A6P5R921"/>
<dbReference type="InterPro" id="IPR008078">
    <property type="entry name" value="GPCR_2_Ig-hepta-like_rcpt"/>
</dbReference>
<dbReference type="Gene3D" id="1.20.1070.10">
    <property type="entry name" value="Rhodopsin 7-helix transmembrane proteins"/>
    <property type="match status" value="1"/>
</dbReference>
<evidence type="ECO:0000256" key="10">
    <source>
        <dbReference type="SAM" id="Phobius"/>
    </source>
</evidence>
<dbReference type="Pfam" id="PF00002">
    <property type="entry name" value="7tm_2"/>
    <property type="match status" value="1"/>
</dbReference>
<keyword evidence="6 10" id="KW-1133">Transmembrane helix</keyword>
<dbReference type="PROSITE" id="PS50221">
    <property type="entry name" value="GAIN_B"/>
    <property type="match status" value="1"/>
</dbReference>
<comment type="similarity">
    <text evidence="2">Belongs to the G-protein coupled receptor 2 family. Adhesion G-protein coupled receptor (ADGR) subfamily.</text>
</comment>
<feature type="transmembrane region" description="Helical" evidence="10">
    <location>
        <begin position="697"/>
        <end position="718"/>
    </location>
</feature>
<dbReference type="InterPro" id="IPR000203">
    <property type="entry name" value="GPS"/>
</dbReference>
<evidence type="ECO:0000256" key="2">
    <source>
        <dbReference type="ARBA" id="ARBA00007343"/>
    </source>
</evidence>
<dbReference type="Proteomes" id="UP000515126">
    <property type="component" value="Chromosome 17"/>
</dbReference>
<proteinExistence type="inferred from homology"/>
<evidence type="ECO:0000256" key="6">
    <source>
        <dbReference type="ARBA" id="ARBA00022989"/>
    </source>
</evidence>
<keyword evidence="5 11" id="KW-0732">Signal</keyword>
<evidence type="ECO:0000259" key="14">
    <source>
        <dbReference type="PROSITE" id="PS50261"/>
    </source>
</evidence>
<keyword evidence="9" id="KW-0325">Glycoprotein</keyword>
<keyword evidence="3" id="KW-1003">Cell membrane</keyword>
<dbReference type="GeneID" id="110312256"/>
<name>A0A6P5R921_MUSCR</name>
<dbReference type="GO" id="GO:0019216">
    <property type="term" value="P:regulation of lipid metabolic process"/>
    <property type="evidence" value="ECO:0007669"/>
    <property type="project" value="TreeGrafter"/>
</dbReference>
<accession>A0A6P5R921</accession>
<feature type="chain" id="PRO_5027565381" evidence="11">
    <location>
        <begin position="18"/>
        <end position="960"/>
    </location>
</feature>
<evidence type="ECO:0000313" key="16">
    <source>
        <dbReference type="RefSeq" id="XP_021041442.1"/>
    </source>
</evidence>
<gene>
    <name evidence="16" type="primary">Adgrf1</name>
</gene>
<feature type="domain" description="G-protein coupled receptors family 2 profile 2" evidence="14">
    <location>
        <begin position="583"/>
        <end position="840"/>
    </location>
</feature>
<sequence length="960" mass="106954">MRIGLLWLFPLFTLTEGTDGFLQQKNDGHRTKEIVSMVEERHPVQDYEVLLQVTYRDPEEKRELKRFLKLLKSPSPSLRGPSKIIRVKATTYCRSRKGFLECACEDSYTWFPPSCLDPQNCCLHTTGPVPSCNCSLRSLRQSINFCERAKVWGTFEIDENFPEDLWNSSSDVYAHYTAGIENQLKEAYRRVHGFESVRVTQFRKGSIVVGYEVTGSTSPAELLSAIEQEAEKAQVALRRQFPVKYGSFRVFGKASCNSISFGFGSENDEYTLPCSSGFTGSMTVRCQSSGWQITRESCVLSQLEELKKELRMIAGKITEAGVASLVQNLSTILLQSPSTTVGNLGSVVSLLSNISSLSLANSLTVSNLTLMNVINIADHILDSASITNWTILLQDAKDASSQLLKTLESISSLISSMALPLNFSGKFIDWKGIPVTQIQSTQGYNYQMEMRQNASLPIRGHVFIEPDQFQKSHPNTIISMASLTFGDILPITQRGNAWVNGPVISTLIQNYSVSEIFLNFSKIKGNLTQPHCVFWDFSQLQWSNAGCQLVNETPDTVLCRCSHLTSFSMLMSPFVPSSVVPVVKWITYIGLSISIASLILCLIIESLFWKQTKRSQTSYTRNICLVNIALSLLIADVWFIIAATVDPSVSPSGVCVAVVFFTHFFYLAVFFWMLVLGILLAYRIILVFHHMALTTMMAIGFCLGYGCPLLISIITLAVTQPSNSYKRNDVCWLNWSDKSKPLLAFVVPGLTIVAVNLVVVLLVLRKLWRPAVGERLNQDDKATAIRMGKSLLVLTPLLGLTWGFGIGTMADSHNLAWHVLFALFNAFQGFFIFCFGILLDTKLRQLLSNKLTTLSSWKQTSKTKRELQRKEGLGKCICALEALRIYDAVSGSVLPPLLVAGQCIQRQFLLYLLLTFLTQSAEKNLKASPYEAGLEFSTYALSHTGDSSSDITLTQFLSTE</sequence>
<dbReference type="Pfam" id="PF01390">
    <property type="entry name" value="SEA"/>
    <property type="match status" value="1"/>
</dbReference>
<feature type="transmembrane region" description="Helical" evidence="10">
    <location>
        <begin position="791"/>
        <end position="810"/>
    </location>
</feature>
<feature type="transmembrane region" description="Helical" evidence="10">
    <location>
        <begin position="742"/>
        <end position="764"/>
    </location>
</feature>